<keyword evidence="6" id="KW-0067">ATP-binding</keyword>
<dbReference type="GO" id="GO:0000287">
    <property type="term" value="F:magnesium ion binding"/>
    <property type="evidence" value="ECO:0007669"/>
    <property type="project" value="InterPro"/>
</dbReference>
<feature type="domain" description="Ribose-phosphate pyrophosphokinase N-terminal" evidence="10">
    <location>
        <begin position="8"/>
        <end position="103"/>
    </location>
</feature>
<dbReference type="GO" id="GO:0006164">
    <property type="term" value="P:purine nucleotide biosynthetic process"/>
    <property type="evidence" value="ECO:0007669"/>
    <property type="project" value="TreeGrafter"/>
</dbReference>
<dbReference type="InterPro" id="IPR029099">
    <property type="entry name" value="Pribosyltran_N"/>
</dbReference>
<dbReference type="Gene3D" id="3.40.50.2020">
    <property type="match status" value="2"/>
</dbReference>
<keyword evidence="3 8" id="KW-0545">Nucleotide biosynthesis</keyword>
<evidence type="ECO:0000256" key="7">
    <source>
        <dbReference type="ARBA" id="ARBA00049535"/>
    </source>
</evidence>
<gene>
    <name evidence="11" type="ORF">A2V81_03350</name>
</gene>
<protein>
    <recommendedName>
        <fullName evidence="1">ribose-phosphate diphosphokinase</fullName>
        <ecNumber evidence="1">2.7.6.1</ecNumber>
    </recommendedName>
</protein>
<accession>A0A1F4XJR8</accession>
<dbReference type="GO" id="GO:0004749">
    <property type="term" value="F:ribose phosphate diphosphokinase activity"/>
    <property type="evidence" value="ECO:0007669"/>
    <property type="project" value="UniProtKB-EC"/>
</dbReference>
<dbReference type="SMART" id="SM01400">
    <property type="entry name" value="Pribosyltran_N"/>
    <property type="match status" value="1"/>
</dbReference>
<feature type="domain" description="Phosphoribosyltransferase" evidence="9">
    <location>
        <begin position="147"/>
        <end position="254"/>
    </location>
</feature>
<evidence type="ECO:0000256" key="1">
    <source>
        <dbReference type="ARBA" id="ARBA00013247"/>
    </source>
</evidence>
<dbReference type="InterPro" id="IPR029057">
    <property type="entry name" value="PRTase-like"/>
</dbReference>
<dbReference type="GO" id="GO:0005737">
    <property type="term" value="C:cytoplasm"/>
    <property type="evidence" value="ECO:0007669"/>
    <property type="project" value="TreeGrafter"/>
</dbReference>
<proteinExistence type="inferred from homology"/>
<comment type="caution">
    <text evidence="11">The sequence shown here is derived from an EMBL/GenBank/DDBJ whole genome shotgun (WGS) entry which is preliminary data.</text>
</comment>
<evidence type="ECO:0000313" key="11">
    <source>
        <dbReference type="EMBL" id="OGC81850.1"/>
    </source>
</evidence>
<evidence type="ECO:0000256" key="4">
    <source>
        <dbReference type="ARBA" id="ARBA00022741"/>
    </source>
</evidence>
<evidence type="ECO:0000256" key="2">
    <source>
        <dbReference type="ARBA" id="ARBA00022679"/>
    </source>
</evidence>
<sequence length="281" mass="31499">MAKSKFTIVGFSNEKTLVKSFAKELNVTPLLVKEEHYGAGEINLTLPQKTQSTIILITNITEKSDALFRTLLLGDYLRRRGVKKLILLAPWIAYGRQDSDKHPAGLFIADELQRSFDNIITLDAHSPEFIKGFKGKLTNVLPHIDNQFIKKDKIDLVLAPDKGAKKRVQKIAQKLKLPFLVLSKSRTHEKVSIQKPKHLLVQKKNILIIDDIADSGSTLLAVGKLLQSAASIHVLVTHAMNSKKLQKKFKKLHVHFQSSFDHASGNIDPQTIKELILLSLP</sequence>
<dbReference type="PANTHER" id="PTHR10210">
    <property type="entry name" value="RIBOSE-PHOSPHATE DIPHOSPHOKINASE FAMILY MEMBER"/>
    <property type="match status" value="1"/>
</dbReference>
<dbReference type="Pfam" id="PF00156">
    <property type="entry name" value="Pribosyltran"/>
    <property type="match status" value="1"/>
</dbReference>
<dbReference type="GO" id="GO:0006015">
    <property type="term" value="P:5-phosphoribose 1-diphosphate biosynthetic process"/>
    <property type="evidence" value="ECO:0007669"/>
    <property type="project" value="TreeGrafter"/>
</dbReference>
<comment type="similarity">
    <text evidence="8">Belongs to the ribose-phosphate pyrophosphokinase family.</text>
</comment>
<organism evidence="11 12">
    <name type="scientific">Candidatus Abawacabacteria bacterium RBG_16_42_10</name>
    <dbReference type="NCBI Taxonomy" id="1817814"/>
    <lineage>
        <taxon>Bacteria</taxon>
        <taxon>Candidatus Abawacaibacteriota</taxon>
    </lineage>
</organism>
<dbReference type="GO" id="GO:0002189">
    <property type="term" value="C:ribose phosphate diphosphokinase complex"/>
    <property type="evidence" value="ECO:0007669"/>
    <property type="project" value="TreeGrafter"/>
</dbReference>
<keyword evidence="5" id="KW-0418">Kinase</keyword>
<evidence type="ECO:0000259" key="9">
    <source>
        <dbReference type="Pfam" id="PF00156"/>
    </source>
</evidence>
<dbReference type="CDD" id="cd06223">
    <property type="entry name" value="PRTases_typeI"/>
    <property type="match status" value="1"/>
</dbReference>
<dbReference type="PANTHER" id="PTHR10210:SF32">
    <property type="entry name" value="RIBOSE-PHOSPHATE PYROPHOSPHOKINASE 2"/>
    <property type="match status" value="1"/>
</dbReference>
<keyword evidence="2" id="KW-0808">Transferase</keyword>
<dbReference type="Proteomes" id="UP000177614">
    <property type="component" value="Unassembled WGS sequence"/>
</dbReference>
<evidence type="ECO:0000256" key="5">
    <source>
        <dbReference type="ARBA" id="ARBA00022777"/>
    </source>
</evidence>
<dbReference type="EC" id="2.7.6.1" evidence="1"/>
<dbReference type="NCBIfam" id="TIGR01251">
    <property type="entry name" value="ribP_PPkin"/>
    <property type="match status" value="1"/>
</dbReference>
<keyword evidence="4" id="KW-0547">Nucleotide-binding</keyword>
<reference evidence="11 12" key="1">
    <citation type="journal article" date="2016" name="Nat. Commun.">
        <title>Thousands of microbial genomes shed light on interconnected biogeochemical processes in an aquifer system.</title>
        <authorList>
            <person name="Anantharaman K."/>
            <person name="Brown C.T."/>
            <person name="Hug L.A."/>
            <person name="Sharon I."/>
            <person name="Castelle C.J."/>
            <person name="Probst A.J."/>
            <person name="Thomas B.C."/>
            <person name="Singh A."/>
            <person name="Wilkins M.J."/>
            <person name="Karaoz U."/>
            <person name="Brodie E.L."/>
            <person name="Williams K.H."/>
            <person name="Hubbard S.S."/>
            <person name="Banfield J.F."/>
        </authorList>
    </citation>
    <scope>NUCLEOTIDE SEQUENCE [LARGE SCALE GENOMIC DNA]</scope>
</reference>
<comment type="catalytic activity">
    <reaction evidence="7">
        <text>D-ribose 5-phosphate + ATP = 5-phospho-alpha-D-ribose 1-diphosphate + AMP + H(+)</text>
        <dbReference type="Rhea" id="RHEA:15609"/>
        <dbReference type="ChEBI" id="CHEBI:15378"/>
        <dbReference type="ChEBI" id="CHEBI:30616"/>
        <dbReference type="ChEBI" id="CHEBI:58017"/>
        <dbReference type="ChEBI" id="CHEBI:78346"/>
        <dbReference type="ChEBI" id="CHEBI:456215"/>
        <dbReference type="EC" id="2.7.6.1"/>
    </reaction>
</comment>
<name>A0A1F4XJR8_9BACT</name>
<evidence type="ECO:0000313" key="12">
    <source>
        <dbReference type="Proteomes" id="UP000177614"/>
    </source>
</evidence>
<evidence type="ECO:0000256" key="8">
    <source>
        <dbReference type="RuleBase" id="RU004324"/>
    </source>
</evidence>
<dbReference type="GO" id="GO:0016301">
    <property type="term" value="F:kinase activity"/>
    <property type="evidence" value="ECO:0007669"/>
    <property type="project" value="UniProtKB-KW"/>
</dbReference>
<dbReference type="AlphaFoldDB" id="A0A1F4XJR8"/>
<dbReference type="Pfam" id="PF13793">
    <property type="entry name" value="Pribosyltran_N"/>
    <property type="match status" value="1"/>
</dbReference>
<dbReference type="EMBL" id="MEWR01000017">
    <property type="protein sequence ID" value="OGC81850.1"/>
    <property type="molecule type" value="Genomic_DNA"/>
</dbReference>
<dbReference type="STRING" id="1817814.A2V81_03350"/>
<dbReference type="SUPFAM" id="SSF53271">
    <property type="entry name" value="PRTase-like"/>
    <property type="match status" value="2"/>
</dbReference>
<dbReference type="GO" id="GO:0005524">
    <property type="term" value="F:ATP binding"/>
    <property type="evidence" value="ECO:0007669"/>
    <property type="project" value="UniProtKB-KW"/>
</dbReference>
<dbReference type="InterPro" id="IPR000836">
    <property type="entry name" value="PRTase_dom"/>
</dbReference>
<evidence type="ECO:0000259" key="10">
    <source>
        <dbReference type="Pfam" id="PF13793"/>
    </source>
</evidence>
<evidence type="ECO:0000256" key="3">
    <source>
        <dbReference type="ARBA" id="ARBA00022727"/>
    </source>
</evidence>
<dbReference type="InterPro" id="IPR005946">
    <property type="entry name" value="Rib-P_diPkinase"/>
</dbReference>
<evidence type="ECO:0000256" key="6">
    <source>
        <dbReference type="ARBA" id="ARBA00022840"/>
    </source>
</evidence>